<feature type="transmembrane region" description="Helical" evidence="7">
    <location>
        <begin position="21"/>
        <end position="44"/>
    </location>
</feature>
<comment type="similarity">
    <text evidence="6">Belongs to the exbB/tolQ family.</text>
</comment>
<name>A0A9E5DJ58_9EURY</name>
<evidence type="ECO:0000256" key="1">
    <source>
        <dbReference type="ARBA" id="ARBA00004651"/>
    </source>
</evidence>
<dbReference type="EMBL" id="JAPVES010000024">
    <property type="protein sequence ID" value="MCZ3371084.1"/>
    <property type="molecule type" value="Genomic_DNA"/>
</dbReference>
<dbReference type="GO" id="GO:0005886">
    <property type="term" value="C:plasma membrane"/>
    <property type="evidence" value="ECO:0007669"/>
    <property type="project" value="UniProtKB-SubCell"/>
</dbReference>
<feature type="transmembrane region" description="Helical" evidence="7">
    <location>
        <begin position="160"/>
        <end position="185"/>
    </location>
</feature>
<dbReference type="Proteomes" id="UP001068021">
    <property type="component" value="Unassembled WGS sequence"/>
</dbReference>
<feature type="domain" description="MotA/TolQ/ExbB proton channel" evidence="8">
    <location>
        <begin position="106"/>
        <end position="201"/>
    </location>
</feature>
<evidence type="ECO:0000313" key="11">
    <source>
        <dbReference type="Proteomes" id="UP001068021"/>
    </source>
</evidence>
<keyword evidence="6" id="KW-0653">Protein transport</keyword>
<feature type="transmembrane region" description="Helical" evidence="7">
    <location>
        <begin position="129"/>
        <end position="148"/>
    </location>
</feature>
<evidence type="ECO:0000256" key="6">
    <source>
        <dbReference type="RuleBase" id="RU004057"/>
    </source>
</evidence>
<dbReference type="Pfam" id="PF01618">
    <property type="entry name" value="MotA_ExbB"/>
    <property type="match status" value="1"/>
</dbReference>
<dbReference type="Proteomes" id="UP001074446">
    <property type="component" value="Unassembled WGS sequence"/>
</dbReference>
<keyword evidence="5 7" id="KW-0472">Membrane</keyword>
<keyword evidence="4 7" id="KW-1133">Transmembrane helix</keyword>
<dbReference type="RefSeq" id="WP_048082281.1">
    <property type="nucleotide sequence ID" value="NZ_JAPVER010000020.1"/>
</dbReference>
<accession>A0A9E5DJ58</accession>
<reference evidence="10" key="1">
    <citation type="submission" date="2022-12" db="EMBL/GenBank/DDBJ databases">
        <title>Reclassification of two methanogenic archaea species isolated from the Kolyma lowland permafrost.</title>
        <authorList>
            <person name="Trubitsyn V.E."/>
            <person name="Rivkina E.M."/>
            <person name="Shcherbakova V.A."/>
        </authorList>
    </citation>
    <scope>NUCLEOTIDE SEQUENCE</scope>
    <source>
        <strain evidence="9">M2</strain>
        <strain evidence="10">MK4</strain>
    </source>
</reference>
<dbReference type="InterPro" id="IPR002898">
    <property type="entry name" value="MotA_ExbB_proton_chnl"/>
</dbReference>
<evidence type="ECO:0000256" key="2">
    <source>
        <dbReference type="ARBA" id="ARBA00022475"/>
    </source>
</evidence>
<dbReference type="AlphaFoldDB" id="A0A9E5DJ58"/>
<protein>
    <submittedName>
        <fullName evidence="10">MotA/TolQ/ExbB proton channel family protein</fullName>
    </submittedName>
</protein>
<evidence type="ECO:0000256" key="5">
    <source>
        <dbReference type="ARBA" id="ARBA00023136"/>
    </source>
</evidence>
<dbReference type="PANTHER" id="PTHR30625:SF3">
    <property type="entry name" value="TOL-PAL SYSTEM PROTEIN TOLQ"/>
    <property type="match status" value="1"/>
</dbReference>
<keyword evidence="3 7" id="KW-0812">Transmembrane</keyword>
<comment type="subcellular location">
    <subcellularLocation>
        <location evidence="1">Cell membrane</location>
        <topology evidence="1">Multi-pass membrane protein</topology>
    </subcellularLocation>
    <subcellularLocation>
        <location evidence="6">Membrane</location>
        <topology evidence="6">Multi-pass membrane protein</topology>
    </subcellularLocation>
</comment>
<keyword evidence="6" id="KW-0813">Transport</keyword>
<dbReference type="InterPro" id="IPR050790">
    <property type="entry name" value="ExbB/TolQ_transport"/>
</dbReference>
<evidence type="ECO:0000256" key="3">
    <source>
        <dbReference type="ARBA" id="ARBA00022692"/>
    </source>
</evidence>
<keyword evidence="11" id="KW-1185">Reference proteome</keyword>
<comment type="caution">
    <text evidence="10">The sequence shown here is derived from an EMBL/GenBank/DDBJ whole genome shotgun (WGS) entry which is preliminary data.</text>
</comment>
<evidence type="ECO:0000313" key="10">
    <source>
        <dbReference type="EMBL" id="MCZ3371084.1"/>
    </source>
</evidence>
<evidence type="ECO:0000256" key="7">
    <source>
        <dbReference type="SAM" id="Phobius"/>
    </source>
</evidence>
<organism evidence="10">
    <name type="scientific">Methanobacterium veterum</name>
    <dbReference type="NCBI Taxonomy" id="408577"/>
    <lineage>
        <taxon>Archaea</taxon>
        <taxon>Methanobacteriati</taxon>
        <taxon>Methanobacteriota</taxon>
        <taxon>Methanomada group</taxon>
        <taxon>Methanobacteria</taxon>
        <taxon>Methanobacteriales</taxon>
        <taxon>Methanobacteriaceae</taxon>
        <taxon>Methanobacterium</taxon>
    </lineage>
</organism>
<evidence type="ECO:0000313" key="9">
    <source>
        <dbReference type="EMBL" id="MCZ3365621.1"/>
    </source>
</evidence>
<evidence type="ECO:0000256" key="4">
    <source>
        <dbReference type="ARBA" id="ARBA00022989"/>
    </source>
</evidence>
<sequence length="222" mass="23773">MATIPGSEALSAALHVISQSLLIPVIIGLLAFMVYAIISFGGLLSEYSSRVKFEVGDVKKLIKDMSNPGTPEHVLEVVEKSDLSENHKEILVSIVESDDLGLKSRESLARKLIENEEYKIAKSLEKTDIVTRLGPTLGLMGTLIPMGPGLAALGSGDINALAQAIIIAFDTTVVGIAAGGVAYVISKVRRRWYEDNLSTLETLAESVLEVLENASKKPAQIT</sequence>
<keyword evidence="2" id="KW-1003">Cell membrane</keyword>
<proteinExistence type="inferred from homology"/>
<gene>
    <name evidence="10" type="ORF">O3H35_00380</name>
    <name evidence="9" type="ORF">O3H54_06970</name>
</gene>
<evidence type="ECO:0000259" key="8">
    <source>
        <dbReference type="Pfam" id="PF01618"/>
    </source>
</evidence>
<dbReference type="EMBL" id="JAPVER010000020">
    <property type="protein sequence ID" value="MCZ3365621.1"/>
    <property type="molecule type" value="Genomic_DNA"/>
</dbReference>
<dbReference type="GO" id="GO:0017038">
    <property type="term" value="P:protein import"/>
    <property type="evidence" value="ECO:0007669"/>
    <property type="project" value="TreeGrafter"/>
</dbReference>
<dbReference type="PANTHER" id="PTHR30625">
    <property type="entry name" value="PROTEIN TOLQ"/>
    <property type="match status" value="1"/>
</dbReference>